<proteinExistence type="predicted"/>
<evidence type="ECO:0000313" key="2">
    <source>
        <dbReference type="EMBL" id="KIM34139.1"/>
    </source>
</evidence>
<organism evidence="2 3">
    <name type="scientific">Serendipita vermifera MAFF 305830</name>
    <dbReference type="NCBI Taxonomy" id="933852"/>
    <lineage>
        <taxon>Eukaryota</taxon>
        <taxon>Fungi</taxon>
        <taxon>Dikarya</taxon>
        <taxon>Basidiomycota</taxon>
        <taxon>Agaricomycotina</taxon>
        <taxon>Agaricomycetes</taxon>
        <taxon>Sebacinales</taxon>
        <taxon>Serendipitaceae</taxon>
        <taxon>Serendipita</taxon>
    </lineage>
</organism>
<gene>
    <name evidence="2" type="ORF">M408DRAFT_19089</name>
</gene>
<dbReference type="HOGENOM" id="CLU_2122591_0_0_1"/>
<name>A0A0C3BPZ7_SERVB</name>
<evidence type="ECO:0000256" key="1">
    <source>
        <dbReference type="SAM" id="MobiDB-lite"/>
    </source>
</evidence>
<reference evidence="2 3" key="1">
    <citation type="submission" date="2014-04" db="EMBL/GenBank/DDBJ databases">
        <authorList>
            <consortium name="DOE Joint Genome Institute"/>
            <person name="Kuo A."/>
            <person name="Zuccaro A."/>
            <person name="Kohler A."/>
            <person name="Nagy L.G."/>
            <person name="Floudas D."/>
            <person name="Copeland A."/>
            <person name="Barry K.W."/>
            <person name="Cichocki N."/>
            <person name="Veneault-Fourrey C."/>
            <person name="LaButti K."/>
            <person name="Lindquist E.A."/>
            <person name="Lipzen A."/>
            <person name="Lundell T."/>
            <person name="Morin E."/>
            <person name="Murat C."/>
            <person name="Sun H."/>
            <person name="Tunlid A."/>
            <person name="Henrissat B."/>
            <person name="Grigoriev I.V."/>
            <person name="Hibbett D.S."/>
            <person name="Martin F."/>
            <person name="Nordberg H.P."/>
            <person name="Cantor M.N."/>
            <person name="Hua S.X."/>
        </authorList>
    </citation>
    <scope>NUCLEOTIDE SEQUENCE [LARGE SCALE GENOMIC DNA]</scope>
    <source>
        <strain evidence="2 3">MAFF 305830</strain>
    </source>
</reference>
<dbReference type="Proteomes" id="UP000054097">
    <property type="component" value="Unassembled WGS sequence"/>
</dbReference>
<feature type="region of interest" description="Disordered" evidence="1">
    <location>
        <begin position="94"/>
        <end position="114"/>
    </location>
</feature>
<keyword evidence="3" id="KW-1185">Reference proteome</keyword>
<accession>A0A0C3BPZ7</accession>
<sequence>MSEQENLDAIGQLIMSHGRARQRSLNDHANSVQDIIQEVETPLVDKEAQHLHVGHTAYPARRSIKVTDLRTRPAPIQGLLPIVTSASPIFLYSGGKRNGNGGNLPPHLCKARRP</sequence>
<dbReference type="AlphaFoldDB" id="A0A0C3BPZ7"/>
<reference evidence="3" key="2">
    <citation type="submission" date="2015-01" db="EMBL/GenBank/DDBJ databases">
        <title>Evolutionary Origins and Diversification of the Mycorrhizal Mutualists.</title>
        <authorList>
            <consortium name="DOE Joint Genome Institute"/>
            <consortium name="Mycorrhizal Genomics Consortium"/>
            <person name="Kohler A."/>
            <person name="Kuo A."/>
            <person name="Nagy L.G."/>
            <person name="Floudas D."/>
            <person name="Copeland A."/>
            <person name="Barry K.W."/>
            <person name="Cichocki N."/>
            <person name="Veneault-Fourrey C."/>
            <person name="LaButti K."/>
            <person name="Lindquist E.A."/>
            <person name="Lipzen A."/>
            <person name="Lundell T."/>
            <person name="Morin E."/>
            <person name="Murat C."/>
            <person name="Riley R."/>
            <person name="Ohm R."/>
            <person name="Sun H."/>
            <person name="Tunlid A."/>
            <person name="Henrissat B."/>
            <person name="Grigoriev I.V."/>
            <person name="Hibbett D.S."/>
            <person name="Martin F."/>
        </authorList>
    </citation>
    <scope>NUCLEOTIDE SEQUENCE [LARGE SCALE GENOMIC DNA]</scope>
    <source>
        <strain evidence="3">MAFF 305830</strain>
    </source>
</reference>
<protein>
    <submittedName>
        <fullName evidence="2">Uncharacterized protein</fullName>
    </submittedName>
</protein>
<dbReference type="EMBL" id="KN824277">
    <property type="protein sequence ID" value="KIM34139.1"/>
    <property type="molecule type" value="Genomic_DNA"/>
</dbReference>
<evidence type="ECO:0000313" key="3">
    <source>
        <dbReference type="Proteomes" id="UP000054097"/>
    </source>
</evidence>